<evidence type="ECO:0000256" key="2">
    <source>
        <dbReference type="ARBA" id="ARBA00004496"/>
    </source>
</evidence>
<dbReference type="PANTHER" id="PTHR43462:SF1">
    <property type="entry name" value="ALANYL-TRNA EDITING PROTEIN AARSD1"/>
    <property type="match status" value="1"/>
</dbReference>
<name>A0AAW5E981_9BACI</name>
<dbReference type="InterPro" id="IPR012947">
    <property type="entry name" value="tRNA_SAD"/>
</dbReference>
<dbReference type="GO" id="GO:0005524">
    <property type="term" value="F:ATP binding"/>
    <property type="evidence" value="ECO:0007669"/>
    <property type="project" value="InterPro"/>
</dbReference>
<dbReference type="InterPro" id="IPR009000">
    <property type="entry name" value="Transl_B-barrel_sf"/>
</dbReference>
<dbReference type="Pfam" id="PF02272">
    <property type="entry name" value="DHHA1"/>
    <property type="match status" value="1"/>
</dbReference>
<evidence type="ECO:0000256" key="5">
    <source>
        <dbReference type="SAM" id="Coils"/>
    </source>
</evidence>
<dbReference type="GO" id="GO:0006419">
    <property type="term" value="P:alanyl-tRNA aminoacylation"/>
    <property type="evidence" value="ECO:0007669"/>
    <property type="project" value="InterPro"/>
</dbReference>
<organism evidence="7 8">
    <name type="scientific">Fredinandcohnia quinoae</name>
    <dbReference type="NCBI Taxonomy" id="2918902"/>
    <lineage>
        <taxon>Bacteria</taxon>
        <taxon>Bacillati</taxon>
        <taxon>Bacillota</taxon>
        <taxon>Bacilli</taxon>
        <taxon>Bacillales</taxon>
        <taxon>Bacillaceae</taxon>
        <taxon>Fredinandcohnia</taxon>
    </lineage>
</organism>
<evidence type="ECO:0000259" key="6">
    <source>
        <dbReference type="PROSITE" id="PS50860"/>
    </source>
</evidence>
<keyword evidence="5" id="KW-0175">Coiled coil</keyword>
<dbReference type="GO" id="GO:0004813">
    <property type="term" value="F:alanine-tRNA ligase activity"/>
    <property type="evidence" value="ECO:0007669"/>
    <property type="project" value="InterPro"/>
</dbReference>
<evidence type="ECO:0000313" key="7">
    <source>
        <dbReference type="EMBL" id="MCH1625668.1"/>
    </source>
</evidence>
<dbReference type="SUPFAM" id="SSF55186">
    <property type="entry name" value="ThrRS/AlaRS common domain"/>
    <property type="match status" value="1"/>
</dbReference>
<dbReference type="Gene3D" id="3.10.310.40">
    <property type="match status" value="1"/>
</dbReference>
<dbReference type="SMART" id="SM00863">
    <property type="entry name" value="tRNA_SAD"/>
    <property type="match status" value="1"/>
</dbReference>
<keyword evidence="8" id="KW-1185">Reference proteome</keyword>
<dbReference type="InterPro" id="IPR051335">
    <property type="entry name" value="Alanyl-tRNA_Editing_Enzymes"/>
</dbReference>
<dbReference type="Gene3D" id="3.30.980.10">
    <property type="entry name" value="Threonyl-trna Synthetase, Chain A, domain 2"/>
    <property type="match status" value="1"/>
</dbReference>
<dbReference type="InterPro" id="IPR003156">
    <property type="entry name" value="DHHA1_dom"/>
</dbReference>
<dbReference type="GO" id="GO:0005737">
    <property type="term" value="C:cytoplasm"/>
    <property type="evidence" value="ECO:0007669"/>
    <property type="project" value="UniProtKB-SubCell"/>
</dbReference>
<dbReference type="GO" id="GO:0003676">
    <property type="term" value="F:nucleic acid binding"/>
    <property type="evidence" value="ECO:0007669"/>
    <property type="project" value="InterPro"/>
</dbReference>
<dbReference type="Pfam" id="PF01411">
    <property type="entry name" value="tRNA-synt_2c"/>
    <property type="match status" value="1"/>
</dbReference>
<protein>
    <submittedName>
        <fullName evidence="7">DHHA1 domain-containing protein</fullName>
    </submittedName>
</protein>
<evidence type="ECO:0000256" key="3">
    <source>
        <dbReference type="ARBA" id="ARBA00022723"/>
    </source>
</evidence>
<comment type="caution">
    <text evidence="7">The sequence shown here is derived from an EMBL/GenBank/DDBJ whole genome shotgun (WGS) entry which is preliminary data.</text>
</comment>
<dbReference type="Pfam" id="PF07973">
    <property type="entry name" value="tRNA_SAD"/>
    <property type="match status" value="1"/>
</dbReference>
<dbReference type="GO" id="GO:0002161">
    <property type="term" value="F:aminoacyl-tRNA deacylase activity"/>
    <property type="evidence" value="ECO:0007669"/>
    <property type="project" value="UniProtKB-ARBA"/>
</dbReference>
<proteinExistence type="predicted"/>
<gene>
    <name evidence="7" type="ORF">MJG50_10030</name>
</gene>
<sequence>MKLYYSSPYLSSWATKVKDIFQKDQEFIVTLEETAFYPEGGGQPADTGYINDIEVIDVYSENGEVYHKLPHPPLSNEVQCQLDWNRRLDHMQQHTGQHILSAVCIDLFDAHTSSFHLGKEIVSIDLSIPELTESQLLQIEQQVNQYIYENHDITTFFVTKEELSSLPLRKQPDIDEDIRIVQIGNIDTSACAGTHVSKTGELGILKLLKTEKSKGNTRVYFKCGWRALHDYQETHTVLTAVAANYSTNREGLLDKITKLDNEIKQLQKQIDTLKTENNHFIANELIKNHKEKIIKQEYPDKTLKELQGISSHLTELTSSPILLITLLENKLLLTHNGSMSIHCGQLFKEELSRFNGKGGGNKNSAQASFQNVNELEAFKQYVMDSLNDYM</sequence>
<dbReference type="SUPFAM" id="SSF50447">
    <property type="entry name" value="Translation proteins"/>
    <property type="match status" value="1"/>
</dbReference>
<reference evidence="7" key="1">
    <citation type="submission" date="2022-02" db="EMBL/GenBank/DDBJ databases">
        <title>Fredinandcohnia quinoae sp. nov. isolated from Chenopodium quinoa seeds.</title>
        <authorList>
            <person name="Saati-Santamaria Z."/>
            <person name="Flores-Felix J.D."/>
            <person name="Igual J.M."/>
            <person name="Velazquez E."/>
            <person name="Garcia-Fraile P."/>
            <person name="Martinez-Molina E."/>
        </authorList>
    </citation>
    <scope>NUCLEOTIDE SEQUENCE</scope>
    <source>
        <strain evidence="7">SECRCQ15</strain>
    </source>
</reference>
<dbReference type="PROSITE" id="PS50860">
    <property type="entry name" value="AA_TRNA_LIGASE_II_ALA"/>
    <property type="match status" value="1"/>
</dbReference>
<dbReference type="PANTHER" id="PTHR43462">
    <property type="entry name" value="ALANYL-TRNA EDITING PROTEIN"/>
    <property type="match status" value="1"/>
</dbReference>
<comment type="cofactor">
    <cofactor evidence="1">
        <name>Zn(2+)</name>
        <dbReference type="ChEBI" id="CHEBI:29105"/>
    </cofactor>
</comment>
<dbReference type="InterPro" id="IPR018163">
    <property type="entry name" value="Thr/Ala-tRNA-synth_IIc_edit"/>
</dbReference>
<dbReference type="AlphaFoldDB" id="A0AAW5E981"/>
<evidence type="ECO:0000313" key="8">
    <source>
        <dbReference type="Proteomes" id="UP001431131"/>
    </source>
</evidence>
<dbReference type="Gene3D" id="2.40.30.130">
    <property type="match status" value="1"/>
</dbReference>
<accession>A0AAW5E981</accession>
<dbReference type="Proteomes" id="UP001431131">
    <property type="component" value="Unassembled WGS sequence"/>
</dbReference>
<evidence type="ECO:0000256" key="4">
    <source>
        <dbReference type="ARBA" id="ARBA00022833"/>
    </source>
</evidence>
<comment type="subcellular location">
    <subcellularLocation>
        <location evidence="2">Cytoplasm</location>
    </subcellularLocation>
</comment>
<keyword evidence="4" id="KW-0862">Zinc</keyword>
<evidence type="ECO:0000256" key="1">
    <source>
        <dbReference type="ARBA" id="ARBA00001947"/>
    </source>
</evidence>
<dbReference type="InterPro" id="IPR018165">
    <property type="entry name" value="Ala-tRNA-synth_IIc_core"/>
</dbReference>
<feature type="coiled-coil region" evidence="5">
    <location>
        <begin position="242"/>
        <end position="283"/>
    </location>
</feature>
<feature type="domain" description="Alanyl-transfer RNA synthetases family profile" evidence="6">
    <location>
        <begin position="1"/>
        <end position="233"/>
    </location>
</feature>
<dbReference type="GO" id="GO:0046872">
    <property type="term" value="F:metal ion binding"/>
    <property type="evidence" value="ECO:0007669"/>
    <property type="project" value="UniProtKB-KW"/>
</dbReference>
<keyword evidence="3" id="KW-0479">Metal-binding</keyword>
<dbReference type="EMBL" id="JAKTTI010000013">
    <property type="protein sequence ID" value="MCH1625668.1"/>
    <property type="molecule type" value="Genomic_DNA"/>
</dbReference>
<dbReference type="RefSeq" id="WP_240255454.1">
    <property type="nucleotide sequence ID" value="NZ_JAKTTI010000013.1"/>
</dbReference>
<dbReference type="InterPro" id="IPR018164">
    <property type="entry name" value="Ala-tRNA-synth_IIc_N"/>
</dbReference>